<dbReference type="SUPFAM" id="SSF46894">
    <property type="entry name" value="C-terminal effector domain of the bipartite response regulators"/>
    <property type="match status" value="1"/>
</dbReference>
<evidence type="ECO:0000259" key="6">
    <source>
        <dbReference type="SMART" id="SM00862"/>
    </source>
</evidence>
<keyword evidence="5" id="KW-0812">Transmembrane</keyword>
<feature type="region of interest" description="Disordered" evidence="4">
    <location>
        <begin position="327"/>
        <end position="346"/>
    </location>
</feature>
<dbReference type="Proteomes" id="UP001631957">
    <property type="component" value="Unassembled WGS sequence"/>
</dbReference>
<organism evidence="8 9">
    <name type="scientific">Streptomyces niveiscabiei</name>
    <dbReference type="NCBI Taxonomy" id="164115"/>
    <lineage>
        <taxon>Bacteria</taxon>
        <taxon>Bacillati</taxon>
        <taxon>Actinomycetota</taxon>
        <taxon>Actinomycetes</taxon>
        <taxon>Kitasatosporales</taxon>
        <taxon>Streptomycetaceae</taxon>
        <taxon>Streptomyces</taxon>
    </lineage>
</organism>
<feature type="transmembrane region" description="Helical" evidence="5">
    <location>
        <begin position="69"/>
        <end position="90"/>
    </location>
</feature>
<feature type="region of interest" description="Disordered" evidence="4">
    <location>
        <begin position="229"/>
        <end position="270"/>
    </location>
</feature>
<evidence type="ECO:0000313" key="8">
    <source>
        <dbReference type="EMBL" id="MFM9615782.1"/>
    </source>
</evidence>
<feature type="region of interest" description="Disordered" evidence="4">
    <location>
        <begin position="524"/>
        <end position="599"/>
    </location>
</feature>
<dbReference type="CDD" id="cd00118">
    <property type="entry name" value="LysM"/>
    <property type="match status" value="1"/>
</dbReference>
<name>A0ABW9I9X6_9ACTN</name>
<dbReference type="InterPro" id="IPR036388">
    <property type="entry name" value="WH-like_DNA-bd_sf"/>
</dbReference>
<evidence type="ECO:0000256" key="1">
    <source>
        <dbReference type="ARBA" id="ARBA00005820"/>
    </source>
</evidence>
<evidence type="ECO:0000256" key="5">
    <source>
        <dbReference type="SAM" id="Phobius"/>
    </source>
</evidence>
<keyword evidence="9" id="KW-1185">Reference proteome</keyword>
<feature type="domain" description="Bacterial transcriptional activator" evidence="7">
    <location>
        <begin position="705"/>
        <end position="843"/>
    </location>
</feature>
<comment type="similarity">
    <text evidence="1">Belongs to the AfsR/DnrI/RedD regulatory family.</text>
</comment>
<dbReference type="InterPro" id="IPR036779">
    <property type="entry name" value="LysM_dom_sf"/>
</dbReference>
<evidence type="ECO:0000259" key="7">
    <source>
        <dbReference type="SMART" id="SM01043"/>
    </source>
</evidence>
<feature type="region of interest" description="Disordered" evidence="4">
    <location>
        <begin position="830"/>
        <end position="856"/>
    </location>
</feature>
<keyword evidence="2" id="KW-0902">Two-component regulatory system</keyword>
<dbReference type="InterPro" id="IPR011990">
    <property type="entry name" value="TPR-like_helical_dom_sf"/>
</dbReference>
<sequence>MPTHRNPAHRRVQRGAVVLRALLATGMLTALAGGIPWGLVRYVGWPLPRTVPTWPETETLLLTPMSSTVLLNALACLLWVSWAAFVLDIARAVLDELRVLPRPALPRTGPLDTLAAALVSAILVTVLARPAVAEDPAATVTATSLQHRPVDASWRLVAYTAGEQRTAGTVEVRPPYDGIYDSLWRIAQRTLGDGNRWPQIYALNHGRPQPDGRTLTHPNLIQPGWILRLPDHEESPNPNPVPAPTPPPRQPPHSNTPTTPAPSRTPHVEPGISLPTGAYVGIGLAALVTTALLVVRRRRRIRYRPGSGDRTDLTLAPVVRALRIAHDTTPQPDPAETPAPPPTTDRAIGVKDGQALALDLARTRGIGLIGPGAPDAARALLVTALAEPATQLVIPAPDIEPLLGDLTTHPTTLHITATLDAALDLLEAELLTRTHTTPDHDLILIATPQPHTEHRLQAILDNGSTLRLAGILLGPWPPGGTAHLHPDGTIAATSTSLATLTGTRLFTLPTTDTRDLLNLLHQAQPRTHQPPAVPHNPSVIPLRTRRHGTDTEAAAPTPHRERPRKDTPGSPPRTATPRAGPEPPEGEDAQDTADPPPHLYLTVLGRTRLLLHPPDDTEPTDLTPTLTRRQREVLAHLALHRDGIHRDTLTATLWPDAPPDRPHNTFHATVSQLRRTLRTATHNAITDITTCTDGYYTLDPAQTDVDLWHLQHALDTTHHLPEPDRRPALEHTLDLYTGDFAADLSADWTEAPREALHRAFLDTVSTLVRILRTTDPEEALTLLERARTFDRHNEAIYRDIARFQAHLGQHDAIPRTFTLLTTVLGEIDEEPSRETEELFETLQQRSRQITGSPAPD</sequence>
<dbReference type="SMART" id="SM00862">
    <property type="entry name" value="Trans_reg_C"/>
    <property type="match status" value="1"/>
</dbReference>
<dbReference type="PANTHER" id="PTHR35807">
    <property type="entry name" value="TRANSCRIPTIONAL REGULATOR REDD-RELATED"/>
    <property type="match status" value="1"/>
</dbReference>
<keyword evidence="5" id="KW-0472">Membrane</keyword>
<proteinExistence type="inferred from homology"/>
<feature type="domain" description="OmpR/PhoB-type" evidence="6">
    <location>
        <begin position="621"/>
        <end position="698"/>
    </location>
</feature>
<evidence type="ECO:0000313" key="9">
    <source>
        <dbReference type="Proteomes" id="UP001631957"/>
    </source>
</evidence>
<evidence type="ECO:0000256" key="4">
    <source>
        <dbReference type="SAM" id="MobiDB-lite"/>
    </source>
</evidence>
<dbReference type="SUPFAM" id="SSF48452">
    <property type="entry name" value="TPR-like"/>
    <property type="match status" value="1"/>
</dbReference>
<dbReference type="Gene3D" id="1.10.10.10">
    <property type="entry name" value="Winged helix-like DNA-binding domain superfamily/Winged helix DNA-binding domain"/>
    <property type="match status" value="1"/>
</dbReference>
<dbReference type="EMBL" id="JBJVNI010000041">
    <property type="protein sequence ID" value="MFM9615782.1"/>
    <property type="molecule type" value="Genomic_DNA"/>
</dbReference>
<dbReference type="InterPro" id="IPR018392">
    <property type="entry name" value="LysM"/>
</dbReference>
<dbReference type="InterPro" id="IPR005158">
    <property type="entry name" value="BTAD"/>
</dbReference>
<feature type="compositionally biased region" description="Basic and acidic residues" evidence="4">
    <location>
        <begin position="558"/>
        <end position="567"/>
    </location>
</feature>
<evidence type="ECO:0000256" key="3">
    <source>
        <dbReference type="ARBA" id="ARBA00023125"/>
    </source>
</evidence>
<evidence type="ECO:0000256" key="2">
    <source>
        <dbReference type="ARBA" id="ARBA00023012"/>
    </source>
</evidence>
<accession>A0ABW9I9X6</accession>
<dbReference type="InterPro" id="IPR016032">
    <property type="entry name" value="Sig_transdc_resp-reg_C-effctor"/>
</dbReference>
<reference evidence="8 9" key="1">
    <citation type="submission" date="2024-12" db="EMBL/GenBank/DDBJ databases">
        <title>Forecasting of Potato common scab and diversities of Pathogenic streptomyces spp. in china.</title>
        <authorList>
            <person name="Handique U."/>
            <person name="Wu J."/>
        </authorList>
    </citation>
    <scope>NUCLEOTIDE SEQUENCE [LARGE SCALE GENOMIC DNA]</scope>
    <source>
        <strain evidence="8 9">ZRIMU1530</strain>
    </source>
</reference>
<dbReference type="RefSeq" id="WP_409124100.1">
    <property type="nucleotide sequence ID" value="NZ_JBJVNI010000041.1"/>
</dbReference>
<feature type="transmembrane region" description="Helical" evidence="5">
    <location>
        <begin position="276"/>
        <end position="295"/>
    </location>
</feature>
<keyword evidence="3" id="KW-0238">DNA-binding</keyword>
<gene>
    <name evidence="8" type="ORF">ACKI18_44785</name>
</gene>
<protein>
    <submittedName>
        <fullName evidence="8">Uncharacterized protein</fullName>
    </submittedName>
</protein>
<keyword evidence="5" id="KW-1133">Transmembrane helix</keyword>
<dbReference type="InterPro" id="IPR001867">
    <property type="entry name" value="OmpR/PhoB-type_DNA-bd"/>
</dbReference>
<feature type="transmembrane region" description="Helical" evidence="5">
    <location>
        <begin position="21"/>
        <end position="40"/>
    </location>
</feature>
<comment type="caution">
    <text evidence="8">The sequence shown here is derived from an EMBL/GenBank/DDBJ whole genome shotgun (WGS) entry which is preliminary data.</text>
</comment>
<feature type="compositionally biased region" description="Polar residues" evidence="4">
    <location>
        <begin position="841"/>
        <end position="856"/>
    </location>
</feature>
<feature type="compositionally biased region" description="Pro residues" evidence="4">
    <location>
        <begin position="331"/>
        <end position="343"/>
    </location>
</feature>
<dbReference type="Gene3D" id="3.10.350.10">
    <property type="entry name" value="LysM domain"/>
    <property type="match status" value="1"/>
</dbReference>
<dbReference type="InterPro" id="IPR051677">
    <property type="entry name" value="AfsR-DnrI-RedD_regulator"/>
</dbReference>
<dbReference type="SMART" id="SM01043">
    <property type="entry name" value="BTAD"/>
    <property type="match status" value="1"/>
</dbReference>
<feature type="compositionally biased region" description="Pro residues" evidence="4">
    <location>
        <begin position="237"/>
        <end position="251"/>
    </location>
</feature>